<dbReference type="Gene3D" id="3.80.10.10">
    <property type="entry name" value="Ribonuclease Inhibitor"/>
    <property type="match status" value="2"/>
</dbReference>
<accession>A0A7J6EYW5</accession>
<proteinExistence type="predicted"/>
<organism evidence="3 4">
    <name type="scientific">Cannabis sativa</name>
    <name type="common">Hemp</name>
    <name type="synonym">Marijuana</name>
    <dbReference type="NCBI Taxonomy" id="3483"/>
    <lineage>
        <taxon>Eukaryota</taxon>
        <taxon>Viridiplantae</taxon>
        <taxon>Streptophyta</taxon>
        <taxon>Embryophyta</taxon>
        <taxon>Tracheophyta</taxon>
        <taxon>Spermatophyta</taxon>
        <taxon>Magnoliopsida</taxon>
        <taxon>eudicotyledons</taxon>
        <taxon>Gunneridae</taxon>
        <taxon>Pentapetalae</taxon>
        <taxon>rosids</taxon>
        <taxon>fabids</taxon>
        <taxon>Rosales</taxon>
        <taxon>Cannabaceae</taxon>
        <taxon>Cannabis</taxon>
    </lineage>
</organism>
<name>A0A7J6EYW5_CANSA</name>
<evidence type="ECO:0000256" key="1">
    <source>
        <dbReference type="ARBA" id="ARBA00022737"/>
    </source>
</evidence>
<keyword evidence="1" id="KW-0677">Repeat</keyword>
<dbReference type="PANTHER" id="PTHR47186">
    <property type="entry name" value="LEUCINE-RICH REPEAT-CONTAINING PROTEIN 57"/>
    <property type="match status" value="1"/>
</dbReference>
<gene>
    <name evidence="3" type="ORF">F8388_022497</name>
</gene>
<reference evidence="3 4" key="1">
    <citation type="journal article" date="2020" name="bioRxiv">
        <title>Sequence and annotation of 42 cannabis genomes reveals extensive copy number variation in cannabinoid synthesis and pathogen resistance genes.</title>
        <authorList>
            <person name="Mckernan K.J."/>
            <person name="Helbert Y."/>
            <person name="Kane L.T."/>
            <person name="Ebling H."/>
            <person name="Zhang L."/>
            <person name="Liu B."/>
            <person name="Eaton Z."/>
            <person name="Mclaughlin S."/>
            <person name="Kingan S."/>
            <person name="Baybayan P."/>
            <person name="Concepcion G."/>
            <person name="Jordan M."/>
            <person name="Riva A."/>
            <person name="Barbazuk W."/>
            <person name="Harkins T."/>
        </authorList>
    </citation>
    <scope>NUCLEOTIDE SEQUENCE [LARGE SCALE GENOMIC DNA]</scope>
    <source>
        <strain evidence="4">cv. Jamaican Lion 4</strain>
        <tissue evidence="3">Leaf</tissue>
    </source>
</reference>
<dbReference type="SUPFAM" id="SSF52058">
    <property type="entry name" value="L domain-like"/>
    <property type="match status" value="2"/>
</dbReference>
<evidence type="ECO:0000313" key="4">
    <source>
        <dbReference type="Proteomes" id="UP000525078"/>
    </source>
</evidence>
<dbReference type="EMBL" id="JAATIP010000181">
    <property type="protein sequence ID" value="KAF4362840.1"/>
    <property type="molecule type" value="Genomic_DNA"/>
</dbReference>
<comment type="caution">
    <text evidence="3">The sequence shown here is derived from an EMBL/GenBank/DDBJ whole genome shotgun (WGS) entry which is preliminary data.</text>
</comment>
<protein>
    <recommendedName>
        <fullName evidence="2">Disease resistance R13L4/SHOC-2-like LRR domain-containing protein</fullName>
    </recommendedName>
</protein>
<dbReference type="PANTHER" id="PTHR47186:SF42">
    <property type="entry name" value="DISEASE RESISTANCE RPP13-LIKE PROTEIN 1"/>
    <property type="match status" value="1"/>
</dbReference>
<dbReference type="Pfam" id="PF23598">
    <property type="entry name" value="LRR_14"/>
    <property type="match status" value="1"/>
</dbReference>
<dbReference type="Proteomes" id="UP000525078">
    <property type="component" value="Unassembled WGS sequence"/>
</dbReference>
<evidence type="ECO:0000313" key="3">
    <source>
        <dbReference type="EMBL" id="KAF4362840.1"/>
    </source>
</evidence>
<sequence>MLKVAVEDAENLFEEIEYDALKHKVDAELKPNKTKVRKFFSSLNSTDKDRKTDMKNLLERLETFKEHMFILHLENRVEKIQSLKPPSISSIDDSDYEGDRFVMHDLIVDLASFVSKEKNKLCGIELIKQARHIVVEGGSHMIFKSISQAACLHTFLCAGRSVQIPDELVQRFVEKLLKLKHLRVLCLVCSRFVFELPESIGELRHLRYLRFGYTSSIELPKSFSMLYKLQTLIIDECLNLTKLPKNFHNLISLKHLDIVDCSKLCTLSTLGQLPALETLCIEGCKGIERVGVEFYGTTCTPFASLETLKFDGLENWKEWSMPNAEAFPKLTSLAIQRCGSLLGDLSFHLPSLKELDLLMCSKLCSSLPMMPNVSKVSIRFCKKLIEVLAVNIYESFQELSIDLSDSESSIELLRIDSFPNIRTVEIDWYEDVESFLLFQSPINTLSTLSIRGCHNITLLSDNNLCCPNLTQLELSNCSKLRFLLDQLPSVLPSLQELLIVDCQELESLPKFGLPLSLRKLKLVDCYKLIASRKKWNLQALSNLISFELGKYKGEDMVSFLEQGFLPTSLTSLTLTHLSYLKTLDDKGFQELTSLKELRLNECPELETLPVKGLPPSFEGTLPPSFKSFFMESCYLLKQKYEWKKEKAYDYGASQSSMMISCVPRPQATISIQSSAHQ</sequence>
<feature type="domain" description="Disease resistance R13L4/SHOC-2-like LRR" evidence="2">
    <location>
        <begin position="173"/>
        <end position="357"/>
    </location>
</feature>
<dbReference type="InterPro" id="IPR032675">
    <property type="entry name" value="LRR_dom_sf"/>
</dbReference>
<dbReference type="InterPro" id="IPR055414">
    <property type="entry name" value="LRR_R13L4/SHOC2-like"/>
</dbReference>
<dbReference type="AlphaFoldDB" id="A0A7J6EYW5"/>
<evidence type="ECO:0000259" key="2">
    <source>
        <dbReference type="Pfam" id="PF23598"/>
    </source>
</evidence>